<dbReference type="Pfam" id="PF00106">
    <property type="entry name" value="adh_short"/>
    <property type="match status" value="1"/>
</dbReference>
<organism evidence="5 6">
    <name type="scientific">Kocuria tytonis</name>
    <dbReference type="NCBI Taxonomy" id="2054280"/>
    <lineage>
        <taxon>Bacteria</taxon>
        <taxon>Bacillati</taxon>
        <taxon>Actinomycetota</taxon>
        <taxon>Actinomycetes</taxon>
        <taxon>Micrococcales</taxon>
        <taxon>Micrococcaceae</taxon>
        <taxon>Kocuria</taxon>
    </lineage>
</organism>
<dbReference type="OrthoDB" id="286404at2"/>
<keyword evidence="6" id="KW-1185">Reference proteome</keyword>
<accession>A0A495A9R6</accession>
<comment type="caution">
    <text evidence="5">The sequence shown here is derived from an EMBL/GenBank/DDBJ whole genome shotgun (WGS) entry which is preliminary data.</text>
</comment>
<sequence>MTIPNTWLITGASSGLGLALTERALAAGHRVVATTRQGALPAQHPLLTVVRLDPADRQQCRRIVEEAQKVAGSLDVVVNNAGYGLVGAAEELSEEEARAILDVDLLGPLWLTQAALPLMRSQGSGHIVQISSTGGVGAMPMLGLYNAAKWGLEGFTEALASEVQPMGIRVTLVETGAMDTRWATSGMQFSAPNAAYDELREQLFGTPTVPWPSEPGATGGGTSPDDVADGILAHIAADDGPLRLVLGDGTADQIRMVLDRRQQDYATQPGFQSSAG</sequence>
<dbReference type="GO" id="GO:0016491">
    <property type="term" value="F:oxidoreductase activity"/>
    <property type="evidence" value="ECO:0007669"/>
    <property type="project" value="UniProtKB-KW"/>
</dbReference>
<evidence type="ECO:0000256" key="3">
    <source>
        <dbReference type="RuleBase" id="RU000363"/>
    </source>
</evidence>
<evidence type="ECO:0000256" key="2">
    <source>
        <dbReference type="ARBA" id="ARBA00023002"/>
    </source>
</evidence>
<dbReference type="Gene3D" id="3.40.50.720">
    <property type="entry name" value="NAD(P)-binding Rossmann-like Domain"/>
    <property type="match status" value="1"/>
</dbReference>
<dbReference type="PANTHER" id="PTHR43976:SF16">
    <property type="entry name" value="SHORT-CHAIN DEHYDROGENASE_REDUCTASE FAMILY PROTEIN"/>
    <property type="match status" value="1"/>
</dbReference>
<comment type="similarity">
    <text evidence="1 3">Belongs to the short-chain dehydrogenases/reductases (SDR) family.</text>
</comment>
<dbReference type="RefSeq" id="WP_110919620.1">
    <property type="nucleotide sequence ID" value="NZ_PNJG02000001.1"/>
</dbReference>
<gene>
    <name evidence="5" type="ORF">C1C97_003705</name>
</gene>
<dbReference type="Proteomes" id="UP000249516">
    <property type="component" value="Unassembled WGS sequence"/>
</dbReference>
<dbReference type="PRINTS" id="PR00080">
    <property type="entry name" value="SDRFAMILY"/>
</dbReference>
<dbReference type="PANTHER" id="PTHR43976">
    <property type="entry name" value="SHORT CHAIN DEHYDROGENASE"/>
    <property type="match status" value="1"/>
</dbReference>
<dbReference type="EMBL" id="PNJG02000001">
    <property type="protein sequence ID" value="RKQ36738.1"/>
    <property type="molecule type" value="Genomic_DNA"/>
</dbReference>
<dbReference type="InterPro" id="IPR020904">
    <property type="entry name" value="Sc_DH/Rdtase_CS"/>
</dbReference>
<name>A0A495A9R6_9MICC</name>
<reference evidence="5 6" key="1">
    <citation type="submission" date="2018-10" db="EMBL/GenBank/DDBJ databases">
        <title>Kocuria tytouropygialis sp. nov., isolated from the uropygial gland of an American barn owl (Tyto furcata).</title>
        <authorList>
            <person name="Braun M.S."/>
            <person name="Wang E."/>
            <person name="Zimmermann S."/>
            <person name="Wagner H."/>
            <person name="Wink M."/>
        </authorList>
    </citation>
    <scope>NUCLEOTIDE SEQUENCE [LARGE SCALE GENOMIC DNA]</scope>
    <source>
        <strain evidence="5 6">442</strain>
    </source>
</reference>
<evidence type="ECO:0000256" key="1">
    <source>
        <dbReference type="ARBA" id="ARBA00006484"/>
    </source>
</evidence>
<dbReference type="CDD" id="cd05374">
    <property type="entry name" value="17beta-HSD-like_SDR_c"/>
    <property type="match status" value="1"/>
</dbReference>
<evidence type="ECO:0000313" key="6">
    <source>
        <dbReference type="Proteomes" id="UP000249516"/>
    </source>
</evidence>
<dbReference type="PROSITE" id="PS00061">
    <property type="entry name" value="ADH_SHORT"/>
    <property type="match status" value="1"/>
</dbReference>
<feature type="region of interest" description="Disordered" evidence="4">
    <location>
        <begin position="206"/>
        <end position="226"/>
    </location>
</feature>
<dbReference type="SUPFAM" id="SSF51735">
    <property type="entry name" value="NAD(P)-binding Rossmann-fold domains"/>
    <property type="match status" value="1"/>
</dbReference>
<evidence type="ECO:0000313" key="5">
    <source>
        <dbReference type="EMBL" id="RKQ36738.1"/>
    </source>
</evidence>
<dbReference type="PRINTS" id="PR00081">
    <property type="entry name" value="GDHRDH"/>
</dbReference>
<protein>
    <submittedName>
        <fullName evidence="5">SDR family NAD(P)-dependent oxidoreductase</fullName>
    </submittedName>
</protein>
<dbReference type="AlphaFoldDB" id="A0A495A9R6"/>
<dbReference type="InterPro" id="IPR051911">
    <property type="entry name" value="SDR_oxidoreductase"/>
</dbReference>
<dbReference type="InterPro" id="IPR002347">
    <property type="entry name" value="SDR_fam"/>
</dbReference>
<keyword evidence="2" id="KW-0560">Oxidoreductase</keyword>
<dbReference type="InterPro" id="IPR036291">
    <property type="entry name" value="NAD(P)-bd_dom_sf"/>
</dbReference>
<evidence type="ECO:0000256" key="4">
    <source>
        <dbReference type="SAM" id="MobiDB-lite"/>
    </source>
</evidence>
<proteinExistence type="inferred from homology"/>